<name>A0ABU5RYR2_9BACT</name>
<sequence length="445" mass="50803">MMKKLLVFMLYIGIMQSKAQAIEFINPREGFKEIDLKNPSFAVKPDPIPKANEVFKTTHLMISVCSHDGDGSVIHQYINQTNGVVGIPKELLKKWQVMSELPFDAKELDYWAILPNKKQLYYVNTEENGKVVIEMTAGDGNYTNTMAKFDNMMQGEIFWRSAKKTKSIKISKGDLTTSKNFESEGFMADVYEFPSEEGKIRAIVRDLGEAKGQYAPLKSNYAAVGLAGLGWIYNKQNNHVYLVYHIQNVATKAGCRLAGLIPEKKTFSGSGYKPMGDIMMTHIKESHQENLSEISQTLKDNLVNETDPQLIALYKESAKIDRELQTKSMETSANGAMLNDVSEISRGMIENALNPDIKYKTMDISLRIEARRLEIELSESQDPEQRKALNKKLNCNRRQQTLWLNYRTDGRKLKENIKGMEIQQQMEKLSTLMMDYQQRMLQDCL</sequence>
<reference evidence="2 3" key="1">
    <citation type="submission" date="2023-12" db="EMBL/GenBank/DDBJ databases">
        <title>Novel species of the genus Arcicella isolated from rivers.</title>
        <authorList>
            <person name="Lu H."/>
        </authorList>
    </citation>
    <scope>NUCLEOTIDE SEQUENCE [LARGE SCALE GENOMIC DNA]</scope>
    <source>
        <strain evidence="2 3">DC2W</strain>
    </source>
</reference>
<dbReference type="EMBL" id="JAYGIL010000002">
    <property type="protein sequence ID" value="MEA5401350.1"/>
    <property type="molecule type" value="Genomic_DNA"/>
</dbReference>
<dbReference type="RefSeq" id="WP_323324909.1">
    <property type="nucleotide sequence ID" value="NZ_JAYGIL010000002.1"/>
</dbReference>
<proteinExistence type="predicted"/>
<dbReference type="Proteomes" id="UP001303899">
    <property type="component" value="Unassembled WGS sequence"/>
</dbReference>
<keyword evidence="1" id="KW-0732">Signal</keyword>
<protein>
    <submittedName>
        <fullName evidence="2">Uncharacterized protein</fullName>
    </submittedName>
</protein>
<accession>A0ABU5RYR2</accession>
<keyword evidence="3" id="KW-1185">Reference proteome</keyword>
<comment type="caution">
    <text evidence="2">The sequence shown here is derived from an EMBL/GenBank/DDBJ whole genome shotgun (WGS) entry which is preliminary data.</text>
</comment>
<gene>
    <name evidence="2" type="ORF">VB776_00395</name>
</gene>
<evidence type="ECO:0000256" key="1">
    <source>
        <dbReference type="SAM" id="SignalP"/>
    </source>
</evidence>
<feature type="chain" id="PRO_5045372575" evidence="1">
    <location>
        <begin position="22"/>
        <end position="445"/>
    </location>
</feature>
<organism evidence="2 3">
    <name type="scientific">Arcicella gelida</name>
    <dbReference type="NCBI Taxonomy" id="2984195"/>
    <lineage>
        <taxon>Bacteria</taxon>
        <taxon>Pseudomonadati</taxon>
        <taxon>Bacteroidota</taxon>
        <taxon>Cytophagia</taxon>
        <taxon>Cytophagales</taxon>
        <taxon>Flectobacillaceae</taxon>
        <taxon>Arcicella</taxon>
    </lineage>
</organism>
<evidence type="ECO:0000313" key="3">
    <source>
        <dbReference type="Proteomes" id="UP001303899"/>
    </source>
</evidence>
<evidence type="ECO:0000313" key="2">
    <source>
        <dbReference type="EMBL" id="MEA5401350.1"/>
    </source>
</evidence>
<feature type="signal peptide" evidence="1">
    <location>
        <begin position="1"/>
        <end position="21"/>
    </location>
</feature>